<accession>A0ABT0K191</accession>
<protein>
    <submittedName>
        <fullName evidence="2">YdeI/OmpD-associated family protein</fullName>
    </submittedName>
</protein>
<reference evidence="2 3" key="1">
    <citation type="submission" date="2022-04" db="EMBL/GenBank/DDBJ databases">
        <title>Genome diversity in the genus Frankia.</title>
        <authorList>
            <person name="Carlos-Shanley C."/>
            <person name="Hahn D."/>
        </authorList>
    </citation>
    <scope>NUCLEOTIDE SEQUENCE [LARGE SCALE GENOMIC DNA]</scope>
    <source>
        <strain evidence="2 3">Ag45/Mut15</strain>
    </source>
</reference>
<sequence>MIADNDPVTTTGDDAAGPPLPAELITALDETDGAWDGWQAADQRTRTLFAEWVAKPRTARLRRERAAITAEHAAHGVLRHAIERPGLAEAGVEAGVETGVEAGVSAAAPGVSRWLIHTLGNMIN</sequence>
<evidence type="ECO:0000313" key="3">
    <source>
        <dbReference type="Proteomes" id="UP001201873"/>
    </source>
</evidence>
<evidence type="ECO:0000313" key="2">
    <source>
        <dbReference type="EMBL" id="MCK9877491.1"/>
    </source>
</evidence>
<keyword evidence="3" id="KW-1185">Reference proteome</keyword>
<dbReference type="Proteomes" id="UP001201873">
    <property type="component" value="Unassembled WGS sequence"/>
</dbReference>
<evidence type="ECO:0000256" key="1">
    <source>
        <dbReference type="SAM" id="MobiDB-lite"/>
    </source>
</evidence>
<dbReference type="Pfam" id="PF13376">
    <property type="entry name" value="OmdA"/>
    <property type="match status" value="1"/>
</dbReference>
<comment type="caution">
    <text evidence="2">The sequence shown here is derived from an EMBL/GenBank/DDBJ whole genome shotgun (WGS) entry which is preliminary data.</text>
</comment>
<organism evidence="2 3">
    <name type="scientific">Frankia umida</name>
    <dbReference type="NCBI Taxonomy" id="573489"/>
    <lineage>
        <taxon>Bacteria</taxon>
        <taxon>Bacillati</taxon>
        <taxon>Actinomycetota</taxon>
        <taxon>Actinomycetes</taxon>
        <taxon>Frankiales</taxon>
        <taxon>Frankiaceae</taxon>
        <taxon>Frankia</taxon>
    </lineage>
</organism>
<name>A0ABT0K191_9ACTN</name>
<gene>
    <name evidence="2" type="ORF">MXD59_17215</name>
</gene>
<feature type="region of interest" description="Disordered" evidence="1">
    <location>
        <begin position="1"/>
        <end position="20"/>
    </location>
</feature>
<dbReference type="EMBL" id="JALKFT010000017">
    <property type="protein sequence ID" value="MCK9877491.1"/>
    <property type="molecule type" value="Genomic_DNA"/>
</dbReference>
<proteinExistence type="predicted"/>